<dbReference type="Pfam" id="PF08291">
    <property type="entry name" value="Peptidase_M15_3"/>
    <property type="match status" value="1"/>
</dbReference>
<dbReference type="InterPro" id="IPR013230">
    <property type="entry name" value="Peptidase_M15A_C"/>
</dbReference>
<evidence type="ECO:0000313" key="2">
    <source>
        <dbReference type="EMBL" id="CAB4121875.1"/>
    </source>
</evidence>
<organism evidence="2">
    <name type="scientific">uncultured Caudovirales phage</name>
    <dbReference type="NCBI Taxonomy" id="2100421"/>
    <lineage>
        <taxon>Viruses</taxon>
        <taxon>Duplodnaviria</taxon>
        <taxon>Heunggongvirae</taxon>
        <taxon>Uroviricota</taxon>
        <taxon>Caudoviricetes</taxon>
        <taxon>Peduoviridae</taxon>
        <taxon>Maltschvirus</taxon>
        <taxon>Maltschvirus maltsch</taxon>
    </lineage>
</organism>
<protein>
    <submittedName>
        <fullName evidence="2">Peptidase M15A, C-terminal</fullName>
    </submittedName>
</protein>
<dbReference type="Gene3D" id="3.30.1380.10">
    <property type="match status" value="1"/>
</dbReference>
<name>A0A6J5KK48_9CAUD</name>
<feature type="domain" description="Peptidase M15A C-terminal" evidence="1">
    <location>
        <begin position="6"/>
        <end position="127"/>
    </location>
</feature>
<reference evidence="2" key="1">
    <citation type="submission" date="2020-04" db="EMBL/GenBank/DDBJ databases">
        <authorList>
            <person name="Chiriac C."/>
            <person name="Salcher M."/>
            <person name="Ghai R."/>
            <person name="Kavagutti S V."/>
        </authorList>
    </citation>
    <scope>NUCLEOTIDE SEQUENCE</scope>
</reference>
<proteinExistence type="predicted"/>
<gene>
    <name evidence="2" type="ORF">UFOVP19_18</name>
</gene>
<dbReference type="InterPro" id="IPR009045">
    <property type="entry name" value="Zn_M74/Hedgehog-like"/>
</dbReference>
<dbReference type="SUPFAM" id="SSF55166">
    <property type="entry name" value="Hedgehog/DD-peptidase"/>
    <property type="match status" value="1"/>
</dbReference>
<dbReference type="EMBL" id="LR796158">
    <property type="protein sequence ID" value="CAB4121875.1"/>
    <property type="molecule type" value="Genomic_DNA"/>
</dbReference>
<sequence>MVISEHLTLAELIRSESAKRNGISNMPTEEHIANLKLLAENIFEPIRANFRCPIFISSGYRSAELNAKIGGASSSQHSFGQAIDIDMDGTNYGVSNSDIFKYIKDKLPFDQLIWEFGNDKNPDWVHCSYSNRHRKEVLVGYKQDGITYYKHF</sequence>
<accession>A0A6J5KK48</accession>
<evidence type="ECO:0000259" key="1">
    <source>
        <dbReference type="Pfam" id="PF08291"/>
    </source>
</evidence>